<evidence type="ECO:0000256" key="10">
    <source>
        <dbReference type="PROSITE-ProRule" id="PRU00282"/>
    </source>
</evidence>
<evidence type="ECO:0000256" key="1">
    <source>
        <dbReference type="ARBA" id="ARBA00004448"/>
    </source>
</evidence>
<evidence type="ECO:0008006" key="15">
    <source>
        <dbReference type="Google" id="ProtNLM"/>
    </source>
</evidence>
<gene>
    <name evidence="13" type="ORF">BASA50_001519</name>
</gene>
<evidence type="ECO:0000313" key="13">
    <source>
        <dbReference type="EMBL" id="KAH6601571.1"/>
    </source>
</evidence>
<evidence type="ECO:0000256" key="6">
    <source>
        <dbReference type="ARBA" id="ARBA00022792"/>
    </source>
</evidence>
<dbReference type="Gene3D" id="1.50.40.10">
    <property type="entry name" value="Mitochondrial carrier domain"/>
    <property type="match status" value="1"/>
</dbReference>
<keyword evidence="3 11" id="KW-0813">Transport</keyword>
<keyword evidence="5" id="KW-0677">Repeat</keyword>
<keyword evidence="7 12" id="KW-1133">Transmembrane helix</keyword>
<feature type="repeat" description="Solcar" evidence="10">
    <location>
        <begin position="248"/>
        <end position="340"/>
    </location>
</feature>
<dbReference type="PROSITE" id="PS50920">
    <property type="entry name" value="SOLCAR"/>
    <property type="match status" value="3"/>
</dbReference>
<feature type="transmembrane region" description="Helical" evidence="12">
    <location>
        <begin position="139"/>
        <end position="163"/>
    </location>
</feature>
<dbReference type="PANTHER" id="PTHR45928">
    <property type="entry name" value="RE38146P"/>
    <property type="match status" value="1"/>
</dbReference>
<keyword evidence="6" id="KW-0999">Mitochondrion inner membrane</keyword>
<keyword evidence="4 10" id="KW-0812">Transmembrane</keyword>
<evidence type="ECO:0000256" key="7">
    <source>
        <dbReference type="ARBA" id="ARBA00022989"/>
    </source>
</evidence>
<keyword evidence="14" id="KW-1185">Reference proteome</keyword>
<reference evidence="13 14" key="1">
    <citation type="submission" date="2021-02" db="EMBL/GenBank/DDBJ databases">
        <title>Variation within the Batrachochytrium salamandrivorans European outbreak.</title>
        <authorList>
            <person name="Kelly M."/>
            <person name="Pasmans F."/>
            <person name="Shea T.P."/>
            <person name="Munoz J.F."/>
            <person name="Carranza S."/>
            <person name="Cuomo C.A."/>
            <person name="Martel A."/>
        </authorList>
    </citation>
    <scope>NUCLEOTIDE SEQUENCE [LARGE SCALE GENOMIC DNA]</scope>
    <source>
        <strain evidence="13 14">AMFP18/2</strain>
    </source>
</reference>
<accession>A0ABQ8FNX7</accession>
<dbReference type="InterPro" id="IPR018108">
    <property type="entry name" value="MCP_transmembrane"/>
</dbReference>
<protein>
    <recommendedName>
        <fullName evidence="15">Mitochondrial oxaloacetate transport protein</fullName>
    </recommendedName>
</protein>
<evidence type="ECO:0000256" key="12">
    <source>
        <dbReference type="SAM" id="Phobius"/>
    </source>
</evidence>
<comment type="subcellular location">
    <subcellularLocation>
        <location evidence="1">Mitochondrion inner membrane</location>
        <topology evidence="1">Multi-pass membrane protein</topology>
    </subcellularLocation>
</comment>
<proteinExistence type="inferred from homology"/>
<evidence type="ECO:0000256" key="9">
    <source>
        <dbReference type="ARBA" id="ARBA00023136"/>
    </source>
</evidence>
<dbReference type="Pfam" id="PF00153">
    <property type="entry name" value="Mito_carr"/>
    <property type="match status" value="3"/>
</dbReference>
<sequence>MTTTTEKPSSSFVVFRQHLKGFTVGALAACGAVTFTNPWEVVKTRLQLQGELQAHQASGSQRNPKQYPNAFSAMGRIFKTEGIAGIQKGLAPAYIYQILLNGTRLGLYDPLKLVIQSGVDRVASNITGDPNPTNPVAPAFAMVTSGAMSGVLGALIASPLFLIKTRMQSYTKGSALAVGHQHSYVTQGTFHSLVKVFHSGGIRGLWRGVDASMMRTGVGSSVQLSSYDGCKQALLQSGWFDSSNGAEGGIGLHFVASLATSLLVCIAMNPFDVASTRMYNQHESADGKSGSLYKNGVDCLIKTVRSEGARALYKGFFANYLRVGPHTILTFVFLEQLRAAANRIELYFS</sequence>
<evidence type="ECO:0000256" key="3">
    <source>
        <dbReference type="ARBA" id="ARBA00022448"/>
    </source>
</evidence>
<feature type="repeat" description="Solcar" evidence="10">
    <location>
        <begin position="137"/>
        <end position="233"/>
    </location>
</feature>
<keyword evidence="9 10" id="KW-0472">Membrane</keyword>
<evidence type="ECO:0000256" key="11">
    <source>
        <dbReference type="RuleBase" id="RU000488"/>
    </source>
</evidence>
<keyword evidence="8" id="KW-0496">Mitochondrion</keyword>
<dbReference type="EMBL" id="JAFCIX010000003">
    <property type="protein sequence ID" value="KAH6601571.1"/>
    <property type="molecule type" value="Genomic_DNA"/>
</dbReference>
<feature type="repeat" description="Solcar" evidence="10">
    <location>
        <begin position="16"/>
        <end position="114"/>
    </location>
</feature>
<comment type="similarity">
    <text evidence="2 11">Belongs to the mitochondrial carrier (TC 2.A.29) family.</text>
</comment>
<dbReference type="Proteomes" id="UP001648503">
    <property type="component" value="Unassembled WGS sequence"/>
</dbReference>
<evidence type="ECO:0000256" key="4">
    <source>
        <dbReference type="ARBA" id="ARBA00022692"/>
    </source>
</evidence>
<organism evidence="13 14">
    <name type="scientific">Batrachochytrium salamandrivorans</name>
    <dbReference type="NCBI Taxonomy" id="1357716"/>
    <lineage>
        <taxon>Eukaryota</taxon>
        <taxon>Fungi</taxon>
        <taxon>Fungi incertae sedis</taxon>
        <taxon>Chytridiomycota</taxon>
        <taxon>Chytridiomycota incertae sedis</taxon>
        <taxon>Chytridiomycetes</taxon>
        <taxon>Rhizophydiales</taxon>
        <taxon>Rhizophydiales incertae sedis</taxon>
        <taxon>Batrachochytrium</taxon>
    </lineage>
</organism>
<name>A0ABQ8FNX7_9FUNG</name>
<comment type="caution">
    <text evidence="13">The sequence shown here is derived from an EMBL/GenBank/DDBJ whole genome shotgun (WGS) entry which is preliminary data.</text>
</comment>
<evidence type="ECO:0000256" key="2">
    <source>
        <dbReference type="ARBA" id="ARBA00006375"/>
    </source>
</evidence>
<dbReference type="PANTHER" id="PTHR45928:SF1">
    <property type="entry name" value="RE38146P"/>
    <property type="match status" value="1"/>
</dbReference>
<evidence type="ECO:0000256" key="8">
    <source>
        <dbReference type="ARBA" id="ARBA00023128"/>
    </source>
</evidence>
<evidence type="ECO:0000256" key="5">
    <source>
        <dbReference type="ARBA" id="ARBA00022737"/>
    </source>
</evidence>
<evidence type="ECO:0000313" key="14">
    <source>
        <dbReference type="Proteomes" id="UP001648503"/>
    </source>
</evidence>
<dbReference type="InterPro" id="IPR051508">
    <property type="entry name" value="Mito_Carrier_Antiporter"/>
</dbReference>
<dbReference type="InterPro" id="IPR023395">
    <property type="entry name" value="MCP_dom_sf"/>
</dbReference>
<dbReference type="SUPFAM" id="SSF103506">
    <property type="entry name" value="Mitochondrial carrier"/>
    <property type="match status" value="1"/>
</dbReference>